<proteinExistence type="predicted"/>
<evidence type="ECO:0000313" key="2">
    <source>
        <dbReference type="Proteomes" id="UP001057452"/>
    </source>
</evidence>
<reference evidence="1" key="1">
    <citation type="submission" date="2022-05" db="EMBL/GenBank/DDBJ databases">
        <title>Chromosome-level genome of Chaenocephalus aceratus.</title>
        <authorList>
            <person name="Park H."/>
        </authorList>
    </citation>
    <scope>NUCLEOTIDE SEQUENCE</scope>
    <source>
        <strain evidence="1">KU_202001</strain>
    </source>
</reference>
<dbReference type="Proteomes" id="UP001057452">
    <property type="component" value="Chromosome 5"/>
</dbReference>
<comment type="caution">
    <text evidence="1">The sequence shown here is derived from an EMBL/GenBank/DDBJ whole genome shotgun (WGS) entry which is preliminary data.</text>
</comment>
<organism evidence="1 2">
    <name type="scientific">Chaenocephalus aceratus</name>
    <name type="common">Blackfin icefish</name>
    <name type="synonym">Chaenichthys aceratus</name>
    <dbReference type="NCBI Taxonomy" id="36190"/>
    <lineage>
        <taxon>Eukaryota</taxon>
        <taxon>Metazoa</taxon>
        <taxon>Chordata</taxon>
        <taxon>Craniata</taxon>
        <taxon>Vertebrata</taxon>
        <taxon>Euteleostomi</taxon>
        <taxon>Actinopterygii</taxon>
        <taxon>Neopterygii</taxon>
        <taxon>Teleostei</taxon>
        <taxon>Neoteleostei</taxon>
        <taxon>Acanthomorphata</taxon>
        <taxon>Eupercaria</taxon>
        <taxon>Perciformes</taxon>
        <taxon>Notothenioidei</taxon>
        <taxon>Channichthyidae</taxon>
        <taxon>Chaenocephalus</taxon>
    </lineage>
</organism>
<protein>
    <submittedName>
        <fullName evidence="1">Uncharacterized protein</fullName>
    </submittedName>
</protein>
<gene>
    <name evidence="1" type="ORF">KUCAC02_030592</name>
</gene>
<evidence type="ECO:0000313" key="1">
    <source>
        <dbReference type="EMBL" id="KAI4827174.1"/>
    </source>
</evidence>
<sequence>MALVPFCKTPAGSVRVSRIQLVLYCFLLSLIIYLLYGRKAGVGVKSPHPIFHALEMDRGKVMTDMNVIKAAEPQTPLATPWGDPIVWGDNRKSAKRRAKFAHQGIRTGLLALVVGTYARFVHRFLSSAETHFLPGQMVTYYILTDNPNSLDPPIRLGPNRELKVVPIAELPGWDRLARRRMALLVEAIKNPIGREVDYIFCADIDQEFVAPVGEEILGDLVATLHPELYGMPRNAFPYETEEVSSACVDDDEGDYYYTSELYGGLVSEIHKLARACSLLILQDHDNGGNGQGPRGELPEQIPDRPQAHMCAVPRVQLVGLRPGS</sequence>
<accession>A0ACB9XLA6</accession>
<keyword evidence="2" id="KW-1185">Reference proteome</keyword>
<dbReference type="EMBL" id="CM043789">
    <property type="protein sequence ID" value="KAI4827174.1"/>
    <property type="molecule type" value="Genomic_DNA"/>
</dbReference>
<name>A0ACB9XLA6_CHAAC</name>